<feature type="transmembrane region" description="Helical" evidence="7">
    <location>
        <begin position="50"/>
        <end position="71"/>
    </location>
</feature>
<evidence type="ECO:0000256" key="5">
    <source>
        <dbReference type="ARBA" id="ARBA00022989"/>
    </source>
</evidence>
<sequence>MASNMFSVLKIRDFRLLWLGLMISNLGTWAQLYAEQWYVFSFNKSATDVSLLIFVQAVPNILFMLLGGILADRFNRRNLLFFTQGMQAFLTVVLALLITFNVMDLYLYYSINFLYGLLIGLDIPARRSIVPNIVPPEKLSQALSVYNATFQLALFAGPVIGSTLVALFGYKMVFYLNALSFIAILYAVWQMKIPEKIQLVGVKPTLFSELKNAGEAFRLHRVLLTMVILNFLFVSLGRIDYLFPSISNDLLNIGVENAGWLNSSLGIGFVIGSLVCGTFDKYFKQNVLGMLIFKAVVLCVTAWVVASSSYLWLDCVTIAIRGAFLSIGGIVISNALQMTTPDQHMGKVMGVQSAVVSAAQMATFPVGLMTDWYGIQSILNGLAVGSLLILGYVLLNRKQVGTMSTPKLTGVGISK</sequence>
<reference evidence="10" key="1">
    <citation type="submission" date="2017-05" db="EMBL/GenBank/DDBJ databases">
        <authorList>
            <person name="Sung H."/>
        </authorList>
    </citation>
    <scope>NUCLEOTIDE SEQUENCE [LARGE SCALE GENOMIC DNA]</scope>
    <source>
        <strain evidence="10">AR23208</strain>
    </source>
</reference>
<feature type="transmembrane region" description="Helical" evidence="7">
    <location>
        <begin position="374"/>
        <end position="395"/>
    </location>
</feature>
<dbReference type="InterPro" id="IPR036259">
    <property type="entry name" value="MFS_trans_sf"/>
</dbReference>
<evidence type="ECO:0000256" key="6">
    <source>
        <dbReference type="ARBA" id="ARBA00023136"/>
    </source>
</evidence>
<evidence type="ECO:0000313" key="9">
    <source>
        <dbReference type="EMBL" id="ARU61179.1"/>
    </source>
</evidence>
<dbReference type="InterPro" id="IPR010290">
    <property type="entry name" value="TM_effector"/>
</dbReference>
<keyword evidence="3" id="KW-1003">Cell membrane</keyword>
<dbReference type="RefSeq" id="WP_087456560.1">
    <property type="nucleotide sequence ID" value="NZ_CP021434.1"/>
</dbReference>
<proteinExistence type="predicted"/>
<dbReference type="SUPFAM" id="SSF103473">
    <property type="entry name" value="MFS general substrate transporter"/>
    <property type="match status" value="1"/>
</dbReference>
<feature type="transmembrane region" description="Helical" evidence="7">
    <location>
        <begin position="78"/>
        <end position="100"/>
    </location>
</feature>
<dbReference type="AlphaFoldDB" id="A0A1Y0IMA8"/>
<keyword evidence="4 7" id="KW-0812">Transmembrane</keyword>
<keyword evidence="6 7" id="KW-0472">Membrane</keyword>
<accession>A0A1Y0IMA8</accession>
<feature type="transmembrane region" description="Helical" evidence="7">
    <location>
        <begin position="219"/>
        <end position="239"/>
    </location>
</feature>
<evidence type="ECO:0000259" key="8">
    <source>
        <dbReference type="PROSITE" id="PS50850"/>
    </source>
</evidence>
<feature type="transmembrane region" description="Helical" evidence="7">
    <location>
        <begin position="291"/>
        <end position="312"/>
    </location>
</feature>
<feature type="transmembrane region" description="Helical" evidence="7">
    <location>
        <begin position="348"/>
        <end position="368"/>
    </location>
</feature>
<feature type="transmembrane region" description="Helical" evidence="7">
    <location>
        <begin position="145"/>
        <end position="166"/>
    </location>
</feature>
<dbReference type="GO" id="GO:0005886">
    <property type="term" value="C:plasma membrane"/>
    <property type="evidence" value="ECO:0007669"/>
    <property type="project" value="UniProtKB-SubCell"/>
</dbReference>
<feature type="transmembrane region" description="Helical" evidence="7">
    <location>
        <begin position="172"/>
        <end position="189"/>
    </location>
</feature>
<feature type="transmembrane region" description="Helical" evidence="7">
    <location>
        <begin position="106"/>
        <end position="125"/>
    </location>
</feature>
<evidence type="ECO:0000256" key="2">
    <source>
        <dbReference type="ARBA" id="ARBA00022448"/>
    </source>
</evidence>
<feature type="domain" description="Major facilitator superfamily (MFS) profile" evidence="8">
    <location>
        <begin position="13"/>
        <end position="398"/>
    </location>
</feature>
<feature type="transmembrane region" description="Helical" evidence="7">
    <location>
        <begin position="318"/>
        <end position="336"/>
    </location>
</feature>
<evidence type="ECO:0000313" key="10">
    <source>
        <dbReference type="Proteomes" id="UP000195437"/>
    </source>
</evidence>
<dbReference type="PROSITE" id="PS50850">
    <property type="entry name" value="MFS"/>
    <property type="match status" value="1"/>
</dbReference>
<gene>
    <name evidence="9" type="ORF">CBW65_09135</name>
</gene>
<comment type="subcellular location">
    <subcellularLocation>
        <location evidence="1">Cell membrane</location>
        <topology evidence="1">Multi-pass membrane protein</topology>
    </subcellularLocation>
</comment>
<dbReference type="CDD" id="cd06173">
    <property type="entry name" value="MFS_MefA_like"/>
    <property type="match status" value="1"/>
</dbReference>
<dbReference type="Proteomes" id="UP000195437">
    <property type="component" value="Chromosome"/>
</dbReference>
<dbReference type="EMBL" id="CP021434">
    <property type="protein sequence ID" value="ARU61179.1"/>
    <property type="molecule type" value="Genomic_DNA"/>
</dbReference>
<dbReference type="PANTHER" id="PTHR23513">
    <property type="entry name" value="INTEGRAL MEMBRANE EFFLUX PROTEIN-RELATED"/>
    <property type="match status" value="1"/>
</dbReference>
<dbReference type="GO" id="GO:0022857">
    <property type="term" value="F:transmembrane transporter activity"/>
    <property type="evidence" value="ECO:0007669"/>
    <property type="project" value="InterPro"/>
</dbReference>
<name>A0A1Y0IMA8_9BACL</name>
<dbReference type="OrthoDB" id="3613552at2"/>
<dbReference type="PANTHER" id="PTHR23513:SF6">
    <property type="entry name" value="MAJOR FACILITATOR SUPERFAMILY ASSOCIATED DOMAIN-CONTAINING PROTEIN"/>
    <property type="match status" value="1"/>
</dbReference>
<dbReference type="KEGG" id="tum:CBW65_09135"/>
<feature type="transmembrane region" description="Helical" evidence="7">
    <location>
        <begin position="259"/>
        <end position="279"/>
    </location>
</feature>
<evidence type="ECO:0000256" key="1">
    <source>
        <dbReference type="ARBA" id="ARBA00004651"/>
    </source>
</evidence>
<evidence type="ECO:0000256" key="3">
    <source>
        <dbReference type="ARBA" id="ARBA00022475"/>
    </source>
</evidence>
<organism evidence="9 10">
    <name type="scientific">Tumebacillus avium</name>
    <dbReference type="NCBI Taxonomy" id="1903704"/>
    <lineage>
        <taxon>Bacteria</taxon>
        <taxon>Bacillati</taxon>
        <taxon>Bacillota</taxon>
        <taxon>Bacilli</taxon>
        <taxon>Bacillales</taxon>
        <taxon>Alicyclobacillaceae</taxon>
        <taxon>Tumebacillus</taxon>
    </lineage>
</organism>
<keyword evidence="10" id="KW-1185">Reference proteome</keyword>
<keyword evidence="2" id="KW-0813">Transport</keyword>
<protein>
    <recommendedName>
        <fullName evidence="8">Major facilitator superfamily (MFS) profile domain-containing protein</fullName>
    </recommendedName>
</protein>
<keyword evidence="5 7" id="KW-1133">Transmembrane helix</keyword>
<dbReference type="InterPro" id="IPR020846">
    <property type="entry name" value="MFS_dom"/>
</dbReference>
<dbReference type="Pfam" id="PF05977">
    <property type="entry name" value="MFS_3"/>
    <property type="match status" value="1"/>
</dbReference>
<dbReference type="Gene3D" id="1.20.1250.20">
    <property type="entry name" value="MFS general substrate transporter like domains"/>
    <property type="match status" value="1"/>
</dbReference>
<evidence type="ECO:0000256" key="7">
    <source>
        <dbReference type="SAM" id="Phobius"/>
    </source>
</evidence>
<evidence type="ECO:0000256" key="4">
    <source>
        <dbReference type="ARBA" id="ARBA00022692"/>
    </source>
</evidence>